<evidence type="ECO:0000256" key="2">
    <source>
        <dbReference type="SAM" id="Phobius"/>
    </source>
</evidence>
<evidence type="ECO:0000256" key="1">
    <source>
        <dbReference type="ARBA" id="ARBA00007430"/>
    </source>
</evidence>
<dbReference type="SUPFAM" id="SSF51735">
    <property type="entry name" value="NAD(P)-binding Rossmann-fold domains"/>
    <property type="match status" value="2"/>
</dbReference>
<protein>
    <submittedName>
        <fullName evidence="4">Polysaccharide biosynthesis protein</fullName>
    </submittedName>
</protein>
<feature type="transmembrane region" description="Helical" evidence="2">
    <location>
        <begin position="43"/>
        <end position="64"/>
    </location>
</feature>
<keyword evidence="2" id="KW-0812">Transmembrane</keyword>
<dbReference type="Gene3D" id="3.40.50.720">
    <property type="entry name" value="NAD(P)-binding Rossmann-like Domain"/>
    <property type="match status" value="2"/>
</dbReference>
<keyword evidence="2" id="KW-0472">Membrane</keyword>
<dbReference type="Pfam" id="PF13727">
    <property type="entry name" value="CoA_binding_3"/>
    <property type="match status" value="1"/>
</dbReference>
<evidence type="ECO:0000313" key="5">
    <source>
        <dbReference type="Proteomes" id="UP000277864"/>
    </source>
</evidence>
<feature type="transmembrane region" description="Helical" evidence="2">
    <location>
        <begin position="12"/>
        <end position="31"/>
    </location>
</feature>
<evidence type="ECO:0000259" key="3">
    <source>
        <dbReference type="Pfam" id="PF02719"/>
    </source>
</evidence>
<keyword evidence="2" id="KW-1133">Transmembrane helix</keyword>
<reference evidence="4 5" key="1">
    <citation type="submission" date="2018-03" db="EMBL/GenBank/DDBJ databases">
        <authorList>
            <person name="Gulvik C.A."/>
        </authorList>
    </citation>
    <scope>NUCLEOTIDE SEQUENCE [LARGE SCALE GENOMIC DNA]</scope>
    <source>
        <strain evidence="4 5">JCM 31581</strain>
    </source>
</reference>
<comment type="caution">
    <text evidence="4">The sequence shown here is derived from an EMBL/GenBank/DDBJ whole genome shotgun (WGS) entry which is preliminary data.</text>
</comment>
<dbReference type="Proteomes" id="UP000277864">
    <property type="component" value="Unassembled WGS sequence"/>
</dbReference>
<name>A0A3R9YFC9_9ENTE</name>
<dbReference type="OrthoDB" id="9803111at2"/>
<comment type="similarity">
    <text evidence="1">Belongs to the polysaccharide synthase family.</text>
</comment>
<dbReference type="AlphaFoldDB" id="A0A3R9YFC9"/>
<gene>
    <name evidence="4" type="ORF">C7P63_02160</name>
</gene>
<dbReference type="Pfam" id="PF02719">
    <property type="entry name" value="Polysacc_synt_2"/>
    <property type="match status" value="1"/>
</dbReference>
<organism evidence="4 5">
    <name type="scientific">Vagococcus humatus</name>
    <dbReference type="NCBI Taxonomy" id="1889241"/>
    <lineage>
        <taxon>Bacteria</taxon>
        <taxon>Bacillati</taxon>
        <taxon>Bacillota</taxon>
        <taxon>Bacilli</taxon>
        <taxon>Lactobacillales</taxon>
        <taxon>Enterococcaceae</taxon>
        <taxon>Vagococcus</taxon>
    </lineage>
</organism>
<accession>A0A3R9YFC9</accession>
<dbReference type="PANTHER" id="PTHR43318">
    <property type="entry name" value="UDP-N-ACETYLGLUCOSAMINE 4,6-DEHYDRATASE"/>
    <property type="match status" value="1"/>
</dbReference>
<evidence type="ECO:0000313" key="4">
    <source>
        <dbReference type="EMBL" id="RST89903.1"/>
    </source>
</evidence>
<proteinExistence type="inferred from homology"/>
<feature type="transmembrane region" description="Helical" evidence="2">
    <location>
        <begin position="104"/>
        <end position="125"/>
    </location>
</feature>
<dbReference type="InterPro" id="IPR051203">
    <property type="entry name" value="Polysaccharide_Synthase-Rel"/>
</dbReference>
<sequence>MELLTRRAKRLIILTVDTLLILLANGIAYLYMQPFDLILPHKFLFVLAIQLIGYLFFGTFFHVFQRVNRYTSLKELIDIFKALMASAFIEFIICLVLLDHAYSRRYLLLVYLLSMFFIMASRIAWRIMCEYKQNQLTHPKDCQRVLIIGAGNGGVLIANDLRHNRSINQMEVVGFVDDDLNKKDTFINGMKVLGTTKDIPKLVKEEHIDLLTIAIPSLNPTEYERILNIIQPLDCVINTMPSMEEIVNGSVQATKLKKVEIKDLLGRAEVKLDMQKIATQLENQTILVTGAGGSIGSEICRQVFRFKPKKMLLLGHGENSIYQIHRELLQTEGAKDIQIVPIIADVQDRERIFEVMATYHPDIVYHAAAHKHVPLMEYNPREAVKNNVYGTKNVAEASKAHKVKSFVMISTDKATRPPNVMGATKRLAEMIVTSLNETGKTKFSAVRFGNVLGSRGSVVPLFTEQIEKGGPVTVTDFRMTRFFMTIPEASRLVIEAGSLAAGGEIFILDMGEPVKIYDLAKRMVELSGYQENEIDIIETGIRPGEKLYEELLVDKEKSPKQVHDKIFIGNISGFDFPTIETFLQQLPEDDEALAKEVVKFANESSMSKQEEVKGELEYV</sequence>
<dbReference type="InterPro" id="IPR003869">
    <property type="entry name" value="Polysac_CapD-like"/>
</dbReference>
<dbReference type="RefSeq" id="WP_125942516.1">
    <property type="nucleotide sequence ID" value="NZ_PXZH01000001.1"/>
</dbReference>
<dbReference type="PANTHER" id="PTHR43318:SF1">
    <property type="entry name" value="POLYSACCHARIDE BIOSYNTHESIS PROTEIN EPSC-RELATED"/>
    <property type="match status" value="1"/>
</dbReference>
<feature type="domain" description="Polysaccharide biosynthesis protein CapD-like" evidence="3">
    <location>
        <begin position="286"/>
        <end position="568"/>
    </location>
</feature>
<dbReference type="CDD" id="cd05237">
    <property type="entry name" value="UDP_invert_4-6DH_SDR_e"/>
    <property type="match status" value="1"/>
</dbReference>
<keyword evidence="5" id="KW-1185">Reference proteome</keyword>
<dbReference type="EMBL" id="PXZH01000001">
    <property type="protein sequence ID" value="RST89903.1"/>
    <property type="molecule type" value="Genomic_DNA"/>
</dbReference>
<dbReference type="InterPro" id="IPR036291">
    <property type="entry name" value="NAD(P)-bd_dom_sf"/>
</dbReference>